<evidence type="ECO:0000313" key="2">
    <source>
        <dbReference type="Proteomes" id="UP000195755"/>
    </source>
</evidence>
<accession>A0A1Z2LAQ9</accession>
<dbReference type="AlphaFoldDB" id="A0A1Z2LAQ9"/>
<dbReference type="KEGG" id="salj:SMD11_5814"/>
<dbReference type="Proteomes" id="UP000195755">
    <property type="component" value="Chromosome"/>
</dbReference>
<name>A0A1Z2LAQ9_9ACTN</name>
<dbReference type="EMBL" id="CP021744">
    <property type="protein sequence ID" value="ARZ71390.1"/>
    <property type="molecule type" value="Genomic_DNA"/>
</dbReference>
<proteinExistence type="predicted"/>
<gene>
    <name evidence="1" type="ORF">SMD11_5814</name>
</gene>
<organism evidence="1 2">
    <name type="scientific">Streptomyces albireticuli</name>
    <dbReference type="NCBI Taxonomy" id="1940"/>
    <lineage>
        <taxon>Bacteria</taxon>
        <taxon>Bacillati</taxon>
        <taxon>Actinomycetota</taxon>
        <taxon>Actinomycetes</taxon>
        <taxon>Kitasatosporales</taxon>
        <taxon>Streptomycetaceae</taxon>
        <taxon>Streptomyces</taxon>
    </lineage>
</organism>
<protein>
    <submittedName>
        <fullName evidence="1">Uncharacterized protein</fullName>
    </submittedName>
</protein>
<evidence type="ECO:0000313" key="1">
    <source>
        <dbReference type="EMBL" id="ARZ71390.1"/>
    </source>
</evidence>
<sequence length="214" mass="22327">MGRDALAAVRLQPLDQLGRHLPGDVDDEQVLHGRHRLHELMGRDDQFEVPGGVGPAEHQQRVGLPRRRVRGGLVTEEHGQAEPLGPEALGGGEITGRAGDAHMGVSVDGHGSPSSWLFLALPGLVCPLFTACSVAGHVPPIVTRRRPGPMGRAGHRRLAHGIRIRAPGRPADGAAGLGRGGGLGGLGRRGAVRARRARAGALRPAVGRLGRAGR</sequence>
<reference evidence="1 2" key="1">
    <citation type="submission" date="2017-06" db="EMBL/GenBank/DDBJ databases">
        <title>Streptomyces albireticuli Genome sequencing and assembly.</title>
        <authorList>
            <person name="Wang Y."/>
            <person name="Du B."/>
            <person name="Ding Y."/>
            <person name="Liu H."/>
            <person name="Hou Q."/>
            <person name="Liu K."/>
            <person name="Yao L."/>
            <person name="Wang C."/>
        </authorList>
    </citation>
    <scope>NUCLEOTIDE SEQUENCE [LARGE SCALE GENOMIC DNA]</scope>
    <source>
        <strain evidence="1 2">MDJK11</strain>
    </source>
</reference>